<evidence type="ECO:0000256" key="2">
    <source>
        <dbReference type="SAM" id="Phobius"/>
    </source>
</evidence>
<evidence type="ECO:0000313" key="3">
    <source>
        <dbReference type="EMBL" id="CAD1478479.1"/>
    </source>
</evidence>
<dbReference type="InterPro" id="IPR008075">
    <property type="entry name" value="LIMR"/>
</dbReference>
<keyword evidence="4" id="KW-1185">Reference proteome</keyword>
<dbReference type="Pfam" id="PF04791">
    <property type="entry name" value="LMBR1"/>
    <property type="match status" value="2"/>
</dbReference>
<comment type="similarity">
    <text evidence="1">Belongs to the LIMR family.</text>
</comment>
<feature type="transmembrane region" description="Helical" evidence="2">
    <location>
        <begin position="94"/>
        <end position="113"/>
    </location>
</feature>
<dbReference type="PANTHER" id="PTHR12625">
    <property type="entry name" value="LIPOCALIN-1 INTERACTING MEMBRANE RECEPTOR LIMR"/>
    <property type="match status" value="1"/>
</dbReference>
<evidence type="ECO:0000313" key="4">
    <source>
        <dbReference type="Proteomes" id="UP000752696"/>
    </source>
</evidence>
<feature type="transmembrane region" description="Helical" evidence="2">
    <location>
        <begin position="346"/>
        <end position="366"/>
    </location>
</feature>
<dbReference type="AlphaFoldDB" id="A0A6V7HEF2"/>
<organism evidence="3 4">
    <name type="scientific">Heterotrigona itama</name>
    <dbReference type="NCBI Taxonomy" id="395501"/>
    <lineage>
        <taxon>Eukaryota</taxon>
        <taxon>Metazoa</taxon>
        <taxon>Ecdysozoa</taxon>
        <taxon>Arthropoda</taxon>
        <taxon>Hexapoda</taxon>
        <taxon>Insecta</taxon>
        <taxon>Pterygota</taxon>
        <taxon>Neoptera</taxon>
        <taxon>Endopterygota</taxon>
        <taxon>Hymenoptera</taxon>
        <taxon>Apocrita</taxon>
        <taxon>Aculeata</taxon>
        <taxon>Apoidea</taxon>
        <taxon>Anthophila</taxon>
        <taxon>Apidae</taxon>
        <taxon>Heterotrigona</taxon>
    </lineage>
</organism>
<protein>
    <submittedName>
        <fullName evidence="3">Uncharacterized protein</fullName>
    </submittedName>
</protein>
<dbReference type="PRINTS" id="PR01692">
    <property type="entry name" value="LIPOCALINIMR"/>
</dbReference>
<name>A0A6V7HEF2_9HYME</name>
<keyword evidence="2" id="KW-0812">Transmembrane</keyword>
<gene>
    <name evidence="3" type="ORF">MHI_LOCUS799980</name>
</gene>
<proteinExistence type="inferred from homology"/>
<keyword evidence="2" id="KW-0472">Membrane</keyword>
<dbReference type="GO" id="GO:0005886">
    <property type="term" value="C:plasma membrane"/>
    <property type="evidence" value="ECO:0007669"/>
    <property type="project" value="TreeGrafter"/>
</dbReference>
<dbReference type="EMBL" id="CAJDYZ010010777">
    <property type="protein sequence ID" value="CAD1478479.1"/>
    <property type="molecule type" value="Genomic_DNA"/>
</dbReference>
<dbReference type="PANTHER" id="PTHR12625:SF0">
    <property type="entry name" value="PROTEIN LILIPOD"/>
    <property type="match status" value="1"/>
</dbReference>
<dbReference type="GO" id="GO:0007165">
    <property type="term" value="P:signal transduction"/>
    <property type="evidence" value="ECO:0007669"/>
    <property type="project" value="TreeGrafter"/>
</dbReference>
<accession>A0A6V7HEF2</accession>
<feature type="transmembrane region" description="Helical" evidence="2">
    <location>
        <begin position="133"/>
        <end position="154"/>
    </location>
</feature>
<sequence length="481" mass="54027">IFFLLFLVLYVSSYALIAKFRRKDREDYFSVDEDEATVYRISLWLCTVALTVSVGATLLLPVSIASNEVLILYPNSYYVKWLNSSLIQGLWNHVFLFSNLSLFVFLPFAYLFTESEGFVGYKKGVMARVYETVTVLCLLGTLVLGMTYILSALIDHQKSSLHTLLICTPMGFVRLFGVVGSFLVKPQFLKNLDEEFFAYRLEEDCIRRRLQHARATGKSYVSPVPMSIPACGLVFEDDEFLNTSPSLMCLRNGALQRGLAQRLEDIQKRRSTLDQQRRTWWVRRTLLYPLAMLALLVLSTATALLAVQNTLELLIGIKALPLSTRQFTLGISSLSKLGPIGATIEVAVILYLAATSAIGLYTLPGVKSFRPRLHSTPLTHLIANCALLLVLSSALPLLSRILGMTNFDLLGDFGRIEWLGNFELVLFYNLIFATAAIGCLATKFTATVRKEIYVRLRSSLIGIFKSENKRSSLGMFYTKED</sequence>
<dbReference type="InterPro" id="IPR006876">
    <property type="entry name" value="LMBR1-like_membr_prot"/>
</dbReference>
<evidence type="ECO:0000256" key="1">
    <source>
        <dbReference type="ARBA" id="ARBA00010487"/>
    </source>
</evidence>
<feature type="non-terminal residue" evidence="3">
    <location>
        <position position="1"/>
    </location>
</feature>
<feature type="transmembrane region" description="Helical" evidence="2">
    <location>
        <begin position="41"/>
        <end position="73"/>
    </location>
</feature>
<dbReference type="Proteomes" id="UP000752696">
    <property type="component" value="Unassembled WGS sequence"/>
</dbReference>
<feature type="transmembrane region" description="Helical" evidence="2">
    <location>
        <begin position="378"/>
        <end position="398"/>
    </location>
</feature>
<feature type="transmembrane region" description="Helical" evidence="2">
    <location>
        <begin position="286"/>
        <end position="307"/>
    </location>
</feature>
<feature type="transmembrane region" description="Helical" evidence="2">
    <location>
        <begin position="418"/>
        <end position="441"/>
    </location>
</feature>
<keyword evidence="2" id="KW-1133">Transmembrane helix</keyword>
<dbReference type="GO" id="GO:0004888">
    <property type="term" value="F:transmembrane signaling receptor activity"/>
    <property type="evidence" value="ECO:0007669"/>
    <property type="project" value="TreeGrafter"/>
</dbReference>
<comment type="caution">
    <text evidence="3">The sequence shown here is derived from an EMBL/GenBank/DDBJ whole genome shotgun (WGS) entry which is preliminary data.</text>
</comment>
<dbReference type="OrthoDB" id="5596951at2759"/>
<reference evidence="3" key="1">
    <citation type="submission" date="2020-07" db="EMBL/GenBank/DDBJ databases">
        <authorList>
            <person name="Nazaruddin N."/>
        </authorList>
    </citation>
    <scope>NUCLEOTIDE SEQUENCE</scope>
</reference>